<evidence type="ECO:0000259" key="14">
    <source>
        <dbReference type="PROSITE" id="PS51462"/>
    </source>
</evidence>
<evidence type="ECO:0000256" key="5">
    <source>
        <dbReference type="ARBA" id="ARBA00022723"/>
    </source>
</evidence>
<dbReference type="PANTHER" id="PTHR11839:SF5">
    <property type="entry name" value="ADP-RIBOSE PYROPHOSPHATASE"/>
    <property type="match status" value="1"/>
</dbReference>
<feature type="domain" description="Nudix hydrolase" evidence="14">
    <location>
        <begin position="46"/>
        <end position="189"/>
    </location>
</feature>
<sequence>MVVEKRYKILDKQIVYDGFFRMEKYRLQHTLFEGGWSEPMSRELFERGHAVAVLLYDPREDAVVMVEQFRIGALECEAGAWFLEVVAGMVEEGESDESVARRESDEEAGCQVGRLEFIARYWVSPGGTSETLALYCGEVDSTAAGGVHGLDHENEDILVHVVPYSELLEIWQRGEINSATPLLAVQWLVMNRERIREEWGDSF</sequence>
<reference evidence="15 16" key="1">
    <citation type="submission" date="2020-08" db="EMBL/GenBank/DDBJ databases">
        <title>Bridging the membrane lipid divide: bacteria of the FCB group superphylum have the potential to synthesize archaeal ether lipids.</title>
        <authorList>
            <person name="Villanueva L."/>
            <person name="Von Meijenfeldt F.A.B."/>
            <person name="Westbye A.B."/>
            <person name="Yadav S."/>
            <person name="Hopmans E.C."/>
            <person name="Dutilh B.E."/>
            <person name="Sinninghe Damste J.S."/>
        </authorList>
    </citation>
    <scope>NUCLEOTIDE SEQUENCE [LARGE SCALE GENOMIC DNA]</scope>
    <source>
        <strain evidence="15">NIOZ-UU100</strain>
    </source>
</reference>
<evidence type="ECO:0000256" key="12">
    <source>
        <dbReference type="ARBA" id="ARBA00049546"/>
    </source>
</evidence>
<dbReference type="PROSITE" id="PS51462">
    <property type="entry name" value="NUDIX"/>
    <property type="match status" value="1"/>
</dbReference>
<dbReference type="InterPro" id="IPR020084">
    <property type="entry name" value="NUDIX_hydrolase_CS"/>
</dbReference>
<protein>
    <recommendedName>
        <fullName evidence="4">ADP-ribose pyrophosphatase</fullName>
        <ecNumber evidence="3">3.6.1.13</ecNumber>
    </recommendedName>
    <alternativeName>
        <fullName evidence="9">ADP-ribose diphosphatase</fullName>
    </alternativeName>
    <alternativeName>
        <fullName evidence="11">ADP-ribose phosphohydrolase</fullName>
    </alternativeName>
    <alternativeName>
        <fullName evidence="10">Adenosine diphosphoribose pyrophosphatase</fullName>
    </alternativeName>
</protein>
<dbReference type="PROSITE" id="PS00893">
    <property type="entry name" value="NUDIX_BOX"/>
    <property type="match status" value="1"/>
</dbReference>
<name>A0A8J6NXY0_9GAMM</name>
<evidence type="ECO:0000256" key="2">
    <source>
        <dbReference type="ARBA" id="ARBA00007482"/>
    </source>
</evidence>
<organism evidence="15 16">
    <name type="scientific">Candidatus Thiopontia autotrophica</name>
    <dbReference type="NCBI Taxonomy" id="2841688"/>
    <lineage>
        <taxon>Bacteria</taxon>
        <taxon>Pseudomonadati</taxon>
        <taxon>Pseudomonadota</taxon>
        <taxon>Gammaproteobacteria</taxon>
        <taxon>Candidatus Thiopontia</taxon>
    </lineage>
</organism>
<dbReference type="NCBIfam" id="TIGR00052">
    <property type="entry name" value="nudix-type nucleoside diphosphatase, YffH/AdpP family"/>
    <property type="match status" value="1"/>
</dbReference>
<dbReference type="Proteomes" id="UP000654401">
    <property type="component" value="Unassembled WGS sequence"/>
</dbReference>
<evidence type="ECO:0000313" key="15">
    <source>
        <dbReference type="EMBL" id="MBC8518798.1"/>
    </source>
</evidence>
<gene>
    <name evidence="15" type="ORF">H8D24_00115</name>
</gene>
<evidence type="ECO:0000256" key="3">
    <source>
        <dbReference type="ARBA" id="ARBA00012453"/>
    </source>
</evidence>
<dbReference type="SUPFAM" id="SSF55811">
    <property type="entry name" value="Nudix"/>
    <property type="match status" value="1"/>
</dbReference>
<comment type="cofactor">
    <cofactor evidence="1 13">
        <name>Mg(2+)</name>
        <dbReference type="ChEBI" id="CHEBI:18420"/>
    </cofactor>
</comment>
<comment type="catalytic activity">
    <reaction evidence="12">
        <text>ADP-D-ribose + H2O = D-ribose 5-phosphate + AMP + 2 H(+)</text>
        <dbReference type="Rhea" id="RHEA:10412"/>
        <dbReference type="ChEBI" id="CHEBI:15377"/>
        <dbReference type="ChEBI" id="CHEBI:15378"/>
        <dbReference type="ChEBI" id="CHEBI:57967"/>
        <dbReference type="ChEBI" id="CHEBI:78346"/>
        <dbReference type="ChEBI" id="CHEBI:456215"/>
        <dbReference type="EC" id="3.6.1.13"/>
    </reaction>
</comment>
<dbReference type="GO" id="GO:0005829">
    <property type="term" value="C:cytosol"/>
    <property type="evidence" value="ECO:0007669"/>
    <property type="project" value="TreeGrafter"/>
</dbReference>
<dbReference type="PANTHER" id="PTHR11839">
    <property type="entry name" value="UDP/ADP-SUGAR PYROPHOSPHATASE"/>
    <property type="match status" value="1"/>
</dbReference>
<comment type="similarity">
    <text evidence="2">Belongs to the Nudix hydrolase family. NudF subfamily.</text>
</comment>
<keyword evidence="5 13" id="KW-0479">Metal-binding</keyword>
<dbReference type="InterPro" id="IPR015797">
    <property type="entry name" value="NUDIX_hydrolase-like_dom_sf"/>
</dbReference>
<evidence type="ECO:0000256" key="13">
    <source>
        <dbReference type="PIRSR" id="PIRSR604385-2"/>
    </source>
</evidence>
<comment type="caution">
    <text evidence="15">The sequence shown here is derived from an EMBL/GenBank/DDBJ whole genome shotgun (WGS) entry which is preliminary data.</text>
</comment>
<dbReference type="CDD" id="cd24155">
    <property type="entry name" value="NUDIX_ADPRase"/>
    <property type="match status" value="1"/>
</dbReference>
<dbReference type="GO" id="GO:0019144">
    <property type="term" value="F:ADP-sugar diphosphatase activity"/>
    <property type="evidence" value="ECO:0007669"/>
    <property type="project" value="TreeGrafter"/>
</dbReference>
<evidence type="ECO:0000256" key="7">
    <source>
        <dbReference type="ARBA" id="ARBA00022842"/>
    </source>
</evidence>
<evidence type="ECO:0000256" key="8">
    <source>
        <dbReference type="ARBA" id="ARBA00025164"/>
    </source>
</evidence>
<evidence type="ECO:0000256" key="4">
    <source>
        <dbReference type="ARBA" id="ARBA00013297"/>
    </source>
</evidence>
<evidence type="ECO:0000256" key="9">
    <source>
        <dbReference type="ARBA" id="ARBA00030162"/>
    </source>
</evidence>
<dbReference type="InterPro" id="IPR004385">
    <property type="entry name" value="NDP_pyrophosphatase"/>
</dbReference>
<evidence type="ECO:0000313" key="16">
    <source>
        <dbReference type="Proteomes" id="UP000654401"/>
    </source>
</evidence>
<dbReference type="InterPro" id="IPR000086">
    <property type="entry name" value="NUDIX_hydrolase_dom"/>
</dbReference>
<evidence type="ECO:0000256" key="1">
    <source>
        <dbReference type="ARBA" id="ARBA00001946"/>
    </source>
</evidence>
<evidence type="ECO:0000256" key="6">
    <source>
        <dbReference type="ARBA" id="ARBA00022801"/>
    </source>
</evidence>
<feature type="binding site" evidence="13">
    <location>
        <position position="107"/>
    </location>
    <ligand>
        <name>Mg(2+)</name>
        <dbReference type="ChEBI" id="CHEBI:18420"/>
        <label>1</label>
    </ligand>
</feature>
<dbReference type="EC" id="3.6.1.13" evidence="3"/>
<feature type="binding site" evidence="13">
    <location>
        <position position="155"/>
    </location>
    <ligand>
        <name>Mg(2+)</name>
        <dbReference type="ChEBI" id="CHEBI:18420"/>
        <label>1</label>
    </ligand>
</feature>
<keyword evidence="6" id="KW-0378">Hydrolase</keyword>
<feature type="binding site" evidence="13">
    <location>
        <position position="87"/>
    </location>
    <ligand>
        <name>Mg(2+)</name>
        <dbReference type="ChEBI" id="CHEBI:18420"/>
        <label>1</label>
    </ligand>
</feature>
<dbReference type="GO" id="GO:0019693">
    <property type="term" value="P:ribose phosphate metabolic process"/>
    <property type="evidence" value="ECO:0007669"/>
    <property type="project" value="TreeGrafter"/>
</dbReference>
<dbReference type="GO" id="GO:0006753">
    <property type="term" value="P:nucleoside phosphate metabolic process"/>
    <property type="evidence" value="ECO:0007669"/>
    <property type="project" value="TreeGrafter"/>
</dbReference>
<feature type="binding site" evidence="13">
    <location>
        <position position="103"/>
    </location>
    <ligand>
        <name>Mg(2+)</name>
        <dbReference type="ChEBI" id="CHEBI:18420"/>
        <label>1</label>
    </ligand>
</feature>
<dbReference type="GO" id="GO:0046872">
    <property type="term" value="F:metal ion binding"/>
    <property type="evidence" value="ECO:0007669"/>
    <property type="project" value="UniProtKB-KW"/>
</dbReference>
<comment type="function">
    <text evidence="8">Acts on ADP-mannose and ADP-glucose as well as ADP-ribose. Prevents glycogen biosynthesis. The reaction catalyzed by this enzyme is a limiting step of the gluconeogenic process.</text>
</comment>
<dbReference type="Pfam" id="PF00293">
    <property type="entry name" value="NUDIX"/>
    <property type="match status" value="1"/>
</dbReference>
<dbReference type="AlphaFoldDB" id="A0A8J6NXY0"/>
<proteinExistence type="inferred from homology"/>
<keyword evidence="7 13" id="KW-0460">Magnesium</keyword>
<accession>A0A8J6NXY0</accession>
<dbReference type="GO" id="GO:0047631">
    <property type="term" value="F:ADP-ribose diphosphatase activity"/>
    <property type="evidence" value="ECO:0007669"/>
    <property type="project" value="UniProtKB-EC"/>
</dbReference>
<evidence type="ECO:0000256" key="11">
    <source>
        <dbReference type="ARBA" id="ARBA00033056"/>
    </source>
</evidence>
<dbReference type="Gene3D" id="3.90.79.10">
    <property type="entry name" value="Nucleoside Triphosphate Pyrophosphohydrolase"/>
    <property type="match status" value="1"/>
</dbReference>
<dbReference type="EMBL" id="JACNFK010000004">
    <property type="protein sequence ID" value="MBC8518798.1"/>
    <property type="molecule type" value="Genomic_DNA"/>
</dbReference>
<evidence type="ECO:0000256" key="10">
    <source>
        <dbReference type="ARBA" id="ARBA00030308"/>
    </source>
</evidence>